<evidence type="ECO:0000259" key="1">
    <source>
        <dbReference type="Pfam" id="PF00117"/>
    </source>
</evidence>
<gene>
    <name evidence="2" type="ORF">WOB96_05260</name>
</gene>
<dbReference type="Pfam" id="PF00117">
    <property type="entry name" value="GATase"/>
    <property type="match status" value="1"/>
</dbReference>
<protein>
    <submittedName>
        <fullName evidence="2">GMP synthase</fullName>
    </submittedName>
</protein>
<evidence type="ECO:0000313" key="3">
    <source>
        <dbReference type="Proteomes" id="UP001446205"/>
    </source>
</evidence>
<sequence length="246" mass="27572">MKRFAVVQQSYSEFLSLIETQLEKRDIGFIYFRPFLGSEVPGSALQFDALFLLGGPMSPLETEEYPWLENVMHLIQAFRQAKRPVVGMGLGGMELVASFGAEILPEPRINAYWTMAHKTAAGEGDPLAEAVDGQPVLVWAPGAAVLPEGMQPILVDDAGRWIAVRPDENSIAMLFRPEMKPGLIEDILMEEGREVPEDVGEILSRMRELWPQMQQQTDRVVVALVTSLKLMQERHKPPVFSLKVEK</sequence>
<organism evidence="2 3">
    <name type="scientific">Thermithiobacillus plumbiphilus</name>
    <dbReference type="NCBI Taxonomy" id="1729899"/>
    <lineage>
        <taxon>Bacteria</taxon>
        <taxon>Pseudomonadati</taxon>
        <taxon>Pseudomonadota</taxon>
        <taxon>Acidithiobacillia</taxon>
        <taxon>Acidithiobacillales</taxon>
        <taxon>Thermithiobacillaceae</taxon>
        <taxon>Thermithiobacillus</taxon>
    </lineage>
</organism>
<dbReference type="Proteomes" id="UP001446205">
    <property type="component" value="Unassembled WGS sequence"/>
</dbReference>
<accession>A0ABU9D6L4</accession>
<name>A0ABU9D6L4_9PROT</name>
<evidence type="ECO:0000313" key="2">
    <source>
        <dbReference type="EMBL" id="MEK8089169.1"/>
    </source>
</evidence>
<dbReference type="EMBL" id="JBBPCO010000004">
    <property type="protein sequence ID" value="MEK8089169.1"/>
    <property type="molecule type" value="Genomic_DNA"/>
</dbReference>
<proteinExistence type="predicted"/>
<dbReference type="SUPFAM" id="SSF52317">
    <property type="entry name" value="Class I glutamine amidotransferase-like"/>
    <property type="match status" value="1"/>
</dbReference>
<reference evidence="2 3" key="1">
    <citation type="submission" date="2024-04" db="EMBL/GenBank/DDBJ databases">
        <authorList>
            <person name="Abashina T."/>
            <person name="Shaikin A."/>
        </authorList>
    </citation>
    <scope>NUCLEOTIDE SEQUENCE [LARGE SCALE GENOMIC DNA]</scope>
    <source>
        <strain evidence="2 3">AAFK</strain>
    </source>
</reference>
<dbReference type="InterPro" id="IPR029062">
    <property type="entry name" value="Class_I_gatase-like"/>
</dbReference>
<dbReference type="InterPro" id="IPR017926">
    <property type="entry name" value="GATASE"/>
</dbReference>
<dbReference type="Gene3D" id="3.40.50.880">
    <property type="match status" value="1"/>
</dbReference>
<keyword evidence="3" id="KW-1185">Reference proteome</keyword>
<comment type="caution">
    <text evidence="2">The sequence shown here is derived from an EMBL/GenBank/DDBJ whole genome shotgun (WGS) entry which is preliminary data.</text>
</comment>
<dbReference type="RefSeq" id="WP_341370234.1">
    <property type="nucleotide sequence ID" value="NZ_JBBPCO010000004.1"/>
</dbReference>
<feature type="domain" description="Glutamine amidotransferase" evidence="1">
    <location>
        <begin position="10"/>
        <end position="181"/>
    </location>
</feature>